<evidence type="ECO:0000313" key="2">
    <source>
        <dbReference type="Proteomes" id="UP000009168"/>
    </source>
</evidence>
<dbReference type="GeneID" id="7825959"/>
<name>I7LTA8_TETTS</name>
<dbReference type="EMBL" id="GG662510">
    <property type="protein sequence ID" value="EAR84909.2"/>
    <property type="molecule type" value="Genomic_DNA"/>
</dbReference>
<protein>
    <submittedName>
        <fullName evidence="1">AMP-binding enzyme family protein</fullName>
    </submittedName>
</protein>
<keyword evidence="2" id="KW-1185">Reference proteome</keyword>
<dbReference type="InParanoid" id="I7LTA8"/>
<organism evidence="1 2">
    <name type="scientific">Tetrahymena thermophila (strain SB210)</name>
    <dbReference type="NCBI Taxonomy" id="312017"/>
    <lineage>
        <taxon>Eukaryota</taxon>
        <taxon>Sar</taxon>
        <taxon>Alveolata</taxon>
        <taxon>Ciliophora</taxon>
        <taxon>Intramacronucleata</taxon>
        <taxon>Oligohymenophorea</taxon>
        <taxon>Hymenostomatida</taxon>
        <taxon>Tetrahymenina</taxon>
        <taxon>Tetrahymenidae</taxon>
        <taxon>Tetrahymena</taxon>
    </lineage>
</organism>
<reference evidence="2" key="1">
    <citation type="journal article" date="2006" name="PLoS Biol.">
        <title>Macronuclear genome sequence of the ciliate Tetrahymena thermophila, a model eukaryote.</title>
        <authorList>
            <person name="Eisen J.A."/>
            <person name="Coyne R.S."/>
            <person name="Wu M."/>
            <person name="Wu D."/>
            <person name="Thiagarajan M."/>
            <person name="Wortman J.R."/>
            <person name="Badger J.H."/>
            <person name="Ren Q."/>
            <person name="Amedeo P."/>
            <person name="Jones K.M."/>
            <person name="Tallon L.J."/>
            <person name="Delcher A.L."/>
            <person name="Salzberg S.L."/>
            <person name="Silva J.C."/>
            <person name="Haas B.J."/>
            <person name="Majoros W.H."/>
            <person name="Farzad M."/>
            <person name="Carlton J.M."/>
            <person name="Smith R.K. Jr."/>
            <person name="Garg J."/>
            <person name="Pearlman R.E."/>
            <person name="Karrer K.M."/>
            <person name="Sun L."/>
            <person name="Manning G."/>
            <person name="Elde N.C."/>
            <person name="Turkewitz A.P."/>
            <person name="Asai D.J."/>
            <person name="Wilkes D.E."/>
            <person name="Wang Y."/>
            <person name="Cai H."/>
            <person name="Collins K."/>
            <person name="Stewart B.A."/>
            <person name="Lee S.R."/>
            <person name="Wilamowska K."/>
            <person name="Weinberg Z."/>
            <person name="Ruzzo W.L."/>
            <person name="Wloga D."/>
            <person name="Gaertig J."/>
            <person name="Frankel J."/>
            <person name="Tsao C.-C."/>
            <person name="Gorovsky M.A."/>
            <person name="Keeling P.J."/>
            <person name="Waller R.F."/>
            <person name="Patron N.J."/>
            <person name="Cherry J.M."/>
            <person name="Stover N.A."/>
            <person name="Krieger C.J."/>
            <person name="del Toro C."/>
            <person name="Ryder H.F."/>
            <person name="Williamson S.C."/>
            <person name="Barbeau R.A."/>
            <person name="Hamilton E.P."/>
            <person name="Orias E."/>
        </authorList>
    </citation>
    <scope>NUCLEOTIDE SEQUENCE [LARGE SCALE GENOMIC DNA]</scope>
    <source>
        <strain evidence="2">SB210</strain>
    </source>
</reference>
<dbReference type="Proteomes" id="UP000009168">
    <property type="component" value="Unassembled WGS sequence"/>
</dbReference>
<proteinExistence type="predicted"/>
<accession>I7LTA8</accession>
<dbReference type="RefSeq" id="XP_001032572.2">
    <property type="nucleotide sequence ID" value="XM_001032572.2"/>
</dbReference>
<dbReference type="OrthoDB" id="302623at2759"/>
<dbReference type="KEGG" id="tet:TTHERM_00584650"/>
<dbReference type="AlphaFoldDB" id="I7LTA8"/>
<sequence>MDPKFRSQSFIVNDRIEIPLSQDLFGFAFNYNQTFTIDQYQQSQNLTYLVYIAYFQYADPVTNDYQFIYLDINNCTDPQLEGLLCVDYSKIKNYTLVLDVNNNIGSEININLYGCNDIDYIKTTKPNNCASQQDIDAVINGFAANFYMKLKVQQYNTTSKQIQTNYRRIYNYVISNQYFLNSIHTQKQETEVSKGLLYQTKETYSSPIQYDQYTQAFDRQLSLQTGLGPYACVSLYMDEVVQQFQIQYPTITEILALVNSVAAIFMISKVIGRYCSQNLIQQDFFMVAITTIFQDTYQKLIKQTNLIDQKDENLLKVDFCTENFDQDTQEKNQVEEVAIPDFLTKSRESVEKSQAINQAQEYSNFLLQLSNKQSNNNQHVDEVITHEEQRQFQTKQNRQQRIGSLQNQIKGHQNKQIHLLTESPLIQSQIQLQNFTKFQPSVINKSSLQKSEISQIKSDQINSIQVKEELIKSLNQSNLKNEVAFKIKTKYGNSVQRQIQNLIFKFKCFKSKKFKYCEGVNQLLINKIKQEVNTNLDIFQFYKDNLFLKKALSILLTKDQLAAIQLVSLTENFFDIDLRKKEVESNYQKTKGKLNHFEKQYLIMQSEYLQAKYIEKFFKKLKDEDQQLSQVDLRIISSIIQKKQKI</sequence>
<gene>
    <name evidence="1" type="ORF">TTHERM_00584650</name>
</gene>
<evidence type="ECO:0000313" key="1">
    <source>
        <dbReference type="EMBL" id="EAR84909.2"/>
    </source>
</evidence>